<organism evidence="1">
    <name type="scientific">viral metagenome</name>
    <dbReference type="NCBI Taxonomy" id="1070528"/>
    <lineage>
        <taxon>unclassified sequences</taxon>
        <taxon>metagenomes</taxon>
        <taxon>organismal metagenomes</taxon>
    </lineage>
</organism>
<proteinExistence type="predicted"/>
<dbReference type="AlphaFoldDB" id="A0A6C0IDQ4"/>
<sequence length="140" mass="17040">MVEYIYYNGKGSNKKGKYTVTEFLNIMNKYHKNECADFFDYKDNYKPCVEYREMDKKDLENEKKNNKPMFSTVRNKKEQKKYTDLLYKCYGKTKKQREEAKIRRRKNFHCNLDEYITYSEAGKTKNPSCKKTRKLKNKVK</sequence>
<accession>A0A6C0IDQ4</accession>
<dbReference type="EMBL" id="MN740164">
    <property type="protein sequence ID" value="QHT91228.1"/>
    <property type="molecule type" value="Genomic_DNA"/>
</dbReference>
<name>A0A6C0IDQ4_9ZZZZ</name>
<reference evidence="1" key="1">
    <citation type="journal article" date="2020" name="Nature">
        <title>Giant virus diversity and host interactions through global metagenomics.</title>
        <authorList>
            <person name="Schulz F."/>
            <person name="Roux S."/>
            <person name="Paez-Espino D."/>
            <person name="Jungbluth S."/>
            <person name="Walsh D.A."/>
            <person name="Denef V.J."/>
            <person name="McMahon K.D."/>
            <person name="Konstantinidis K.T."/>
            <person name="Eloe-Fadrosh E.A."/>
            <person name="Kyrpides N.C."/>
            <person name="Woyke T."/>
        </authorList>
    </citation>
    <scope>NUCLEOTIDE SEQUENCE</scope>
    <source>
        <strain evidence="1">GVMAG-M-3300023184-72</strain>
    </source>
</reference>
<evidence type="ECO:0000313" key="1">
    <source>
        <dbReference type="EMBL" id="QHT91228.1"/>
    </source>
</evidence>
<protein>
    <submittedName>
        <fullName evidence="1">Uncharacterized protein</fullName>
    </submittedName>
</protein>